<reference evidence="1 2" key="1">
    <citation type="submission" date="2017-05" db="EMBL/GenBank/DDBJ databases">
        <title>Genome of Chryseobacterium haifense.</title>
        <authorList>
            <person name="Newman J.D."/>
        </authorList>
    </citation>
    <scope>NUCLEOTIDE SEQUENCE [LARGE SCALE GENOMIC DNA]</scope>
    <source>
        <strain evidence="1 2">DSM 19056</strain>
    </source>
</reference>
<protein>
    <submittedName>
        <fullName evidence="1">G-D-S-L family lipolytic protein</fullName>
    </submittedName>
</protein>
<dbReference type="GO" id="GO:0016788">
    <property type="term" value="F:hydrolase activity, acting on ester bonds"/>
    <property type="evidence" value="ECO:0007669"/>
    <property type="project" value="UniProtKB-ARBA"/>
</dbReference>
<sequence>MKRILISTIAVSALLFNVSCDTNFDQDVNDVVVSKGDADFTKFVALGNSLTSGYRDGALYIDGQNESFPSMVAAQMKLAGGGEFKQPLMADNLGGIPAVGFTNKRVLTPTMGLGFAAGTGATTLANIYASGPYNNMGVPGAKSYHLVAPGYGNPANLPLGKANPYFVRFAKNPATSSVLSDAMEMKPSFFSLWIGNNDVLSYATNGGMNSTTVNGVTTYTPAVVQTGNLDPTTYKGNDISDPNVVGGVIKSVLDGLKSVGSTKGVIANIPNVTAIPFFNKVPYNTIPLDATKAAAINSSLINPLIGALNYLGQSGRFVPVVAGNNPVIIVDNSLPNVSAGLTAVLTANGYPATQAAFLGNAFGQARQAKAGELILLTASNELGLDAITRQAPTPTSQFIIGASFPLADQFSLTSKEVNNIATAVTAYNTAISGLASSYSLALVDANTKMAELNSTAGIQFDGVKYTATFVTGGTFSLDGVHLTGRGYALIANEFIKSINAKYHSTLPLVNVNSYSGVEFP</sequence>
<proteinExistence type="predicted"/>
<dbReference type="AlphaFoldDB" id="A0A246B9R3"/>
<comment type="caution">
    <text evidence="1">The sequence shown here is derived from an EMBL/GenBank/DDBJ whole genome shotgun (WGS) entry which is preliminary data.</text>
</comment>
<dbReference type="SUPFAM" id="SSF52266">
    <property type="entry name" value="SGNH hydrolase"/>
    <property type="match status" value="1"/>
</dbReference>
<evidence type="ECO:0000313" key="1">
    <source>
        <dbReference type="EMBL" id="OWK98428.1"/>
    </source>
</evidence>
<dbReference type="Gene3D" id="3.40.50.1110">
    <property type="entry name" value="SGNH hydrolase"/>
    <property type="match status" value="1"/>
</dbReference>
<dbReference type="EMBL" id="JASZ02000010">
    <property type="protein sequence ID" value="OWK98428.1"/>
    <property type="molecule type" value="Genomic_DNA"/>
</dbReference>
<dbReference type="RefSeq" id="WP_031504227.1">
    <property type="nucleotide sequence ID" value="NZ_JASZ02000010.1"/>
</dbReference>
<evidence type="ECO:0000313" key="2">
    <source>
        <dbReference type="Proteomes" id="UP000197587"/>
    </source>
</evidence>
<organism evidence="1 2">
    <name type="scientific">Kaistella haifensis DSM 19056</name>
    <dbReference type="NCBI Taxonomy" id="1450526"/>
    <lineage>
        <taxon>Bacteria</taxon>
        <taxon>Pseudomonadati</taxon>
        <taxon>Bacteroidota</taxon>
        <taxon>Flavobacteriia</taxon>
        <taxon>Flavobacteriales</taxon>
        <taxon>Weeksellaceae</taxon>
        <taxon>Chryseobacterium group</taxon>
        <taxon>Kaistella</taxon>
    </lineage>
</organism>
<dbReference type="Proteomes" id="UP000197587">
    <property type="component" value="Unassembled WGS sequence"/>
</dbReference>
<keyword evidence="2" id="KW-1185">Reference proteome</keyword>
<dbReference type="InterPro" id="IPR036514">
    <property type="entry name" value="SGNH_hydro_sf"/>
</dbReference>
<name>A0A246B9R3_9FLAO</name>
<gene>
    <name evidence="1" type="ORF">AP75_06205</name>
</gene>
<accession>A0A246B9R3</accession>